<accession>A0A6A5R9C0</accession>
<protein>
    <submittedName>
        <fullName evidence="1">Uncharacterized protein</fullName>
    </submittedName>
</protein>
<sequence>MFVLSRPCAWFNPNDRASAFQPSSLAAHLPLRAIFSLPCCPSLSHKPSTSKQTSQFFSFEPFLTTKLKSESAFISHHKQWITKLLLLLPVAVAATTAVITPTALPSALLRVPRLATTAARRATLAASAPLPRPRRPATVAVAPATSAVSAHRLVVPPAVAPVARSATSAASRATSPATAPRAVAPTVAATAAAVVASAARAPKAVRADTGVLARPPATPAAVSVT</sequence>
<proteinExistence type="predicted"/>
<dbReference type="EMBL" id="ML979001">
    <property type="protein sequence ID" value="KAF1923788.1"/>
    <property type="molecule type" value="Genomic_DNA"/>
</dbReference>
<organism evidence="1 2">
    <name type="scientific">Didymella exigua CBS 183.55</name>
    <dbReference type="NCBI Taxonomy" id="1150837"/>
    <lineage>
        <taxon>Eukaryota</taxon>
        <taxon>Fungi</taxon>
        <taxon>Dikarya</taxon>
        <taxon>Ascomycota</taxon>
        <taxon>Pezizomycotina</taxon>
        <taxon>Dothideomycetes</taxon>
        <taxon>Pleosporomycetidae</taxon>
        <taxon>Pleosporales</taxon>
        <taxon>Pleosporineae</taxon>
        <taxon>Didymellaceae</taxon>
        <taxon>Didymella</taxon>
    </lineage>
</organism>
<gene>
    <name evidence="1" type="ORF">M421DRAFT_305826</name>
</gene>
<dbReference type="RefSeq" id="XP_033444041.1">
    <property type="nucleotide sequence ID" value="XM_033589152.1"/>
</dbReference>
<keyword evidence="2" id="KW-1185">Reference proteome</keyword>
<dbReference type="Proteomes" id="UP000800082">
    <property type="component" value="Unassembled WGS sequence"/>
</dbReference>
<evidence type="ECO:0000313" key="1">
    <source>
        <dbReference type="EMBL" id="KAF1923788.1"/>
    </source>
</evidence>
<reference evidence="1" key="1">
    <citation type="journal article" date="2020" name="Stud. Mycol.">
        <title>101 Dothideomycetes genomes: a test case for predicting lifestyles and emergence of pathogens.</title>
        <authorList>
            <person name="Haridas S."/>
            <person name="Albert R."/>
            <person name="Binder M."/>
            <person name="Bloem J."/>
            <person name="Labutti K."/>
            <person name="Salamov A."/>
            <person name="Andreopoulos B."/>
            <person name="Baker S."/>
            <person name="Barry K."/>
            <person name="Bills G."/>
            <person name="Bluhm B."/>
            <person name="Cannon C."/>
            <person name="Castanera R."/>
            <person name="Culley D."/>
            <person name="Daum C."/>
            <person name="Ezra D."/>
            <person name="Gonzalez J."/>
            <person name="Henrissat B."/>
            <person name="Kuo A."/>
            <person name="Liang C."/>
            <person name="Lipzen A."/>
            <person name="Lutzoni F."/>
            <person name="Magnuson J."/>
            <person name="Mondo S."/>
            <person name="Nolan M."/>
            <person name="Ohm R."/>
            <person name="Pangilinan J."/>
            <person name="Park H.-J."/>
            <person name="Ramirez L."/>
            <person name="Alfaro M."/>
            <person name="Sun H."/>
            <person name="Tritt A."/>
            <person name="Yoshinaga Y."/>
            <person name="Zwiers L.-H."/>
            <person name="Turgeon B."/>
            <person name="Goodwin S."/>
            <person name="Spatafora J."/>
            <person name="Crous P."/>
            <person name="Grigoriev I."/>
        </authorList>
    </citation>
    <scope>NUCLEOTIDE SEQUENCE</scope>
    <source>
        <strain evidence="1">CBS 183.55</strain>
    </source>
</reference>
<name>A0A6A5R9C0_9PLEO</name>
<dbReference type="AlphaFoldDB" id="A0A6A5R9C0"/>
<evidence type="ECO:0000313" key="2">
    <source>
        <dbReference type="Proteomes" id="UP000800082"/>
    </source>
</evidence>
<dbReference type="GeneID" id="54346799"/>